<evidence type="ECO:0000313" key="3">
    <source>
        <dbReference type="Proteomes" id="UP000504636"/>
    </source>
</evidence>
<evidence type="ECO:0000256" key="1">
    <source>
        <dbReference type="SAM" id="MobiDB-lite"/>
    </source>
</evidence>
<keyword evidence="3" id="KW-1185">Reference proteome</keyword>
<evidence type="ECO:0000313" key="2">
    <source>
        <dbReference type="EMBL" id="KAF2806801.1"/>
    </source>
</evidence>
<dbReference type="RefSeq" id="XP_033573765.1">
    <property type="nucleotide sequence ID" value="XM_033726617.1"/>
</dbReference>
<feature type="region of interest" description="Disordered" evidence="1">
    <location>
        <begin position="46"/>
        <end position="84"/>
    </location>
</feature>
<dbReference type="AlphaFoldDB" id="A0A6A6YD98"/>
<reference evidence="4" key="3">
    <citation type="submission" date="2025-04" db="UniProtKB">
        <authorList>
            <consortium name="RefSeq"/>
        </authorList>
    </citation>
    <scope>IDENTIFICATION</scope>
    <source>
        <strain evidence="4">CBS 304.34</strain>
    </source>
</reference>
<protein>
    <submittedName>
        <fullName evidence="2 4">Uncharacterized protein</fullName>
    </submittedName>
</protein>
<name>A0A6A6YD98_9PEZI</name>
<dbReference type="Proteomes" id="UP000504636">
    <property type="component" value="Unplaced"/>
</dbReference>
<sequence length="483" mass="51695">MLESRPGRSQLPGSIAQRPAWTSKPSHLPLRHVGIARPVALARSPSSYRTGGVVSLPPAPSRSTALDQEGAGGSTLRSSAKHRASRTCTSITSISGRHLLPSSRRLDAGRTGWWAAGPAARARLGGVDKPPEQPRGSSVGALARAGSPHTRLPLNGRWCERPACLSGAEKQNLLAMDTVRLSERAATGSQASGRAPPLLPCCLACLRSPRSSPTQPGLLFIKPQRPRYRVSLHALTARGCHPSSYPVPFAMPSHPGAIIEPAPARQLHGLHRAMTCDRRDRPPSPRPDFWPNGLNTASLRAHASRRPCKLLDRASHSAVAAAKHGPDRRAHVFRGLAHCNTKPPSHRGHGARRPSCTRPPASLCPDDLPAALALHTKPMTRSPAPKMPPQPHRSRATAALQAPLCPPTHPGLTGRLHHARESTAAFPSRSTCHGSRKLALPGLHHRPQESTPPLRIAASRNPPAPRRRRTEGYGSHRLLASCA</sequence>
<dbReference type="EMBL" id="MU003706">
    <property type="protein sequence ID" value="KAF2806801.1"/>
    <property type="molecule type" value="Genomic_DNA"/>
</dbReference>
<accession>A0A6A6YD98</accession>
<reference evidence="4" key="2">
    <citation type="submission" date="2020-04" db="EMBL/GenBank/DDBJ databases">
        <authorList>
            <consortium name="NCBI Genome Project"/>
        </authorList>
    </citation>
    <scope>NUCLEOTIDE SEQUENCE</scope>
    <source>
        <strain evidence="4">CBS 304.34</strain>
    </source>
</reference>
<dbReference type="GeneID" id="54467510"/>
<feature type="region of interest" description="Disordered" evidence="1">
    <location>
        <begin position="124"/>
        <end position="147"/>
    </location>
</feature>
<reference evidence="2 4" key="1">
    <citation type="journal article" date="2020" name="Stud. Mycol.">
        <title>101 Dothideomycetes genomes: a test case for predicting lifestyles and emergence of pathogens.</title>
        <authorList>
            <person name="Haridas S."/>
            <person name="Albert R."/>
            <person name="Binder M."/>
            <person name="Bloem J."/>
            <person name="Labutti K."/>
            <person name="Salamov A."/>
            <person name="Andreopoulos B."/>
            <person name="Baker S."/>
            <person name="Barry K."/>
            <person name="Bills G."/>
            <person name="Bluhm B."/>
            <person name="Cannon C."/>
            <person name="Castanera R."/>
            <person name="Culley D."/>
            <person name="Daum C."/>
            <person name="Ezra D."/>
            <person name="Gonzalez J."/>
            <person name="Henrissat B."/>
            <person name="Kuo A."/>
            <person name="Liang C."/>
            <person name="Lipzen A."/>
            <person name="Lutzoni F."/>
            <person name="Magnuson J."/>
            <person name="Mondo S."/>
            <person name="Nolan M."/>
            <person name="Ohm R."/>
            <person name="Pangilinan J."/>
            <person name="Park H.-J."/>
            <person name="Ramirez L."/>
            <person name="Alfaro M."/>
            <person name="Sun H."/>
            <person name="Tritt A."/>
            <person name="Yoshinaga Y."/>
            <person name="Zwiers L.-H."/>
            <person name="Turgeon B."/>
            <person name="Goodwin S."/>
            <person name="Spatafora J."/>
            <person name="Crous P."/>
            <person name="Grigoriev I."/>
        </authorList>
    </citation>
    <scope>NUCLEOTIDE SEQUENCE</scope>
    <source>
        <strain evidence="2 4">CBS 304.34</strain>
    </source>
</reference>
<feature type="region of interest" description="Disordered" evidence="1">
    <location>
        <begin position="1"/>
        <end position="27"/>
    </location>
</feature>
<gene>
    <name evidence="2 4" type="ORF">BDZ99DRAFT_537666</name>
</gene>
<dbReference type="OrthoDB" id="10668265at2759"/>
<feature type="region of interest" description="Disordered" evidence="1">
    <location>
        <begin position="424"/>
        <end position="476"/>
    </location>
</feature>
<feature type="region of interest" description="Disordered" evidence="1">
    <location>
        <begin position="339"/>
        <end position="358"/>
    </location>
</feature>
<evidence type="ECO:0000313" key="4">
    <source>
        <dbReference type="RefSeq" id="XP_033573765.1"/>
    </source>
</evidence>
<organism evidence="2">
    <name type="scientific">Mytilinidion resinicola</name>
    <dbReference type="NCBI Taxonomy" id="574789"/>
    <lineage>
        <taxon>Eukaryota</taxon>
        <taxon>Fungi</taxon>
        <taxon>Dikarya</taxon>
        <taxon>Ascomycota</taxon>
        <taxon>Pezizomycotina</taxon>
        <taxon>Dothideomycetes</taxon>
        <taxon>Pleosporomycetidae</taxon>
        <taxon>Mytilinidiales</taxon>
        <taxon>Mytilinidiaceae</taxon>
        <taxon>Mytilinidion</taxon>
    </lineage>
</organism>
<proteinExistence type="predicted"/>